<dbReference type="InterPro" id="IPR044742">
    <property type="entry name" value="DEAD/DEAH_RhlB"/>
</dbReference>
<dbReference type="GO" id="GO:0016787">
    <property type="term" value="F:hydrolase activity"/>
    <property type="evidence" value="ECO:0007669"/>
    <property type="project" value="UniProtKB-KW"/>
</dbReference>
<evidence type="ECO:0000256" key="5">
    <source>
        <dbReference type="ARBA" id="ARBA00038437"/>
    </source>
</evidence>
<evidence type="ECO:0000256" key="3">
    <source>
        <dbReference type="ARBA" id="ARBA00022806"/>
    </source>
</evidence>
<dbReference type="InterPro" id="IPR027417">
    <property type="entry name" value="P-loop_NTPase"/>
</dbReference>
<dbReference type="PANTHER" id="PTHR47959">
    <property type="entry name" value="ATP-DEPENDENT RNA HELICASE RHLE-RELATED"/>
    <property type="match status" value="1"/>
</dbReference>
<evidence type="ECO:0000259" key="6">
    <source>
        <dbReference type="PROSITE" id="PS51192"/>
    </source>
</evidence>
<dbReference type="CDD" id="cd18787">
    <property type="entry name" value="SF2_C_DEAD"/>
    <property type="match status" value="1"/>
</dbReference>
<evidence type="ECO:0000313" key="9">
    <source>
        <dbReference type="Proteomes" id="UP000198931"/>
    </source>
</evidence>
<sequence length="435" mass="49290">MNFEQILEKLNISALNQMQKSTLEAAEKQNEIILLSPTGSGKTLGFLFPIVKKLEKSAEGIQAMIIVPARELALQIETVFKSMGTDFKVSVCYGGHDKKIEINNFTEAPAVLIGTPGRIAYHLKHDNFDPLNIKTLVLDEFDKALEFGFTEDMSFIISELENLEQKILTSATNISEMPDFTGVKNPKIINFLKAEASKPALQLRKVETISEEKLDILFKLICKIGNKRTLIFCNHRDAVDRISDLLKEKGIARETFHGGLEQDERERALLKFRNDSARVLITTDLAARGLDIPEVESIVHYQLPQNEDAFIHRNGRTARMHAKGFVYLIISNDENFPFIKNNIEVENLDGNYKIPEKTPFLTVYLSAGKKDKVNKVDIVGFLLKKGELEKEDLGLIEVKDTTSYVAVNRKKVVILLKKLENERLKNKKLKIEIAY</sequence>
<dbReference type="Pfam" id="PF03880">
    <property type="entry name" value="DbpA"/>
    <property type="match status" value="1"/>
</dbReference>
<dbReference type="Pfam" id="PF00271">
    <property type="entry name" value="Helicase_C"/>
    <property type="match status" value="1"/>
</dbReference>
<evidence type="ECO:0000313" key="8">
    <source>
        <dbReference type="EMBL" id="SFH93732.1"/>
    </source>
</evidence>
<dbReference type="PANTHER" id="PTHR47959:SF1">
    <property type="entry name" value="ATP-DEPENDENT RNA HELICASE DBPA"/>
    <property type="match status" value="1"/>
</dbReference>
<name>A0A1I3E3Y0_9FLAO</name>
<evidence type="ECO:0000256" key="2">
    <source>
        <dbReference type="ARBA" id="ARBA00022801"/>
    </source>
</evidence>
<comment type="similarity">
    <text evidence="5">Belongs to the DEAD box helicase family.</text>
</comment>
<dbReference type="InterPro" id="IPR050079">
    <property type="entry name" value="DEAD_box_RNA_helicase"/>
</dbReference>
<keyword evidence="4" id="KW-0067">ATP-binding</keyword>
<dbReference type="SMART" id="SM00487">
    <property type="entry name" value="DEXDc"/>
    <property type="match status" value="1"/>
</dbReference>
<keyword evidence="1" id="KW-0547">Nucleotide-binding</keyword>
<keyword evidence="9" id="KW-1185">Reference proteome</keyword>
<dbReference type="PROSITE" id="PS51194">
    <property type="entry name" value="HELICASE_CTER"/>
    <property type="match status" value="1"/>
</dbReference>
<keyword evidence="2" id="KW-0378">Hydrolase</keyword>
<dbReference type="GO" id="GO:0003676">
    <property type="term" value="F:nucleic acid binding"/>
    <property type="evidence" value="ECO:0007669"/>
    <property type="project" value="InterPro"/>
</dbReference>
<dbReference type="InterPro" id="IPR011545">
    <property type="entry name" value="DEAD/DEAH_box_helicase_dom"/>
</dbReference>
<dbReference type="OrthoDB" id="9785240at2"/>
<dbReference type="PROSITE" id="PS51192">
    <property type="entry name" value="HELICASE_ATP_BIND_1"/>
    <property type="match status" value="1"/>
</dbReference>
<feature type="domain" description="Helicase C-terminal" evidence="7">
    <location>
        <begin position="213"/>
        <end position="362"/>
    </location>
</feature>
<dbReference type="Proteomes" id="UP000198931">
    <property type="component" value="Unassembled WGS sequence"/>
</dbReference>
<dbReference type="InterPro" id="IPR005580">
    <property type="entry name" value="DbpA/CsdA_RNA-bd_dom"/>
</dbReference>
<dbReference type="STRING" id="1125876.SAMN05443292_0868"/>
<proteinExistence type="inferred from homology"/>
<accession>A0A1I3E3Y0</accession>
<dbReference type="EMBL" id="FOQT01000001">
    <property type="protein sequence ID" value="SFH93732.1"/>
    <property type="molecule type" value="Genomic_DNA"/>
</dbReference>
<dbReference type="Gene3D" id="3.30.70.330">
    <property type="match status" value="1"/>
</dbReference>
<dbReference type="InterPro" id="IPR012677">
    <property type="entry name" value="Nucleotide-bd_a/b_plait_sf"/>
</dbReference>
<protein>
    <submittedName>
        <fullName evidence="8">Superfamily II DNA and RNA helicase</fullName>
    </submittedName>
</protein>
<dbReference type="Gene3D" id="3.40.50.300">
    <property type="entry name" value="P-loop containing nucleotide triphosphate hydrolases"/>
    <property type="match status" value="2"/>
</dbReference>
<dbReference type="SMART" id="SM00490">
    <property type="entry name" value="HELICc"/>
    <property type="match status" value="1"/>
</dbReference>
<dbReference type="InterPro" id="IPR001650">
    <property type="entry name" value="Helicase_C-like"/>
</dbReference>
<evidence type="ECO:0000256" key="1">
    <source>
        <dbReference type="ARBA" id="ARBA00022741"/>
    </source>
</evidence>
<dbReference type="RefSeq" id="WP_090078894.1">
    <property type="nucleotide sequence ID" value="NZ_FOQT01000001.1"/>
</dbReference>
<dbReference type="InterPro" id="IPR014001">
    <property type="entry name" value="Helicase_ATP-bd"/>
</dbReference>
<evidence type="ECO:0000259" key="7">
    <source>
        <dbReference type="PROSITE" id="PS51194"/>
    </source>
</evidence>
<keyword evidence="3 8" id="KW-0347">Helicase</keyword>
<gene>
    <name evidence="8" type="ORF">SAMN05443292_0868</name>
</gene>
<dbReference type="GO" id="GO:0005829">
    <property type="term" value="C:cytosol"/>
    <property type="evidence" value="ECO:0007669"/>
    <property type="project" value="TreeGrafter"/>
</dbReference>
<dbReference type="AlphaFoldDB" id="A0A1I3E3Y0"/>
<dbReference type="SUPFAM" id="SSF52540">
    <property type="entry name" value="P-loop containing nucleoside triphosphate hydrolases"/>
    <property type="match status" value="1"/>
</dbReference>
<dbReference type="GO" id="GO:0005524">
    <property type="term" value="F:ATP binding"/>
    <property type="evidence" value="ECO:0007669"/>
    <property type="project" value="UniProtKB-KW"/>
</dbReference>
<dbReference type="GO" id="GO:0003724">
    <property type="term" value="F:RNA helicase activity"/>
    <property type="evidence" value="ECO:0007669"/>
    <property type="project" value="TreeGrafter"/>
</dbReference>
<organism evidence="8 9">
    <name type="scientific">Halpernia frigidisoli</name>
    <dbReference type="NCBI Taxonomy" id="1125876"/>
    <lineage>
        <taxon>Bacteria</taxon>
        <taxon>Pseudomonadati</taxon>
        <taxon>Bacteroidota</taxon>
        <taxon>Flavobacteriia</taxon>
        <taxon>Flavobacteriales</taxon>
        <taxon>Weeksellaceae</taxon>
        <taxon>Chryseobacterium group</taxon>
        <taxon>Halpernia</taxon>
    </lineage>
</organism>
<feature type="domain" description="Helicase ATP-binding" evidence="6">
    <location>
        <begin position="23"/>
        <end position="191"/>
    </location>
</feature>
<reference evidence="8 9" key="1">
    <citation type="submission" date="2016-10" db="EMBL/GenBank/DDBJ databases">
        <authorList>
            <person name="de Groot N.N."/>
        </authorList>
    </citation>
    <scope>NUCLEOTIDE SEQUENCE [LARGE SCALE GENOMIC DNA]</scope>
    <source>
        <strain evidence="8 9">DSM 26000</strain>
    </source>
</reference>
<dbReference type="Pfam" id="PF00270">
    <property type="entry name" value="DEAD"/>
    <property type="match status" value="1"/>
</dbReference>
<evidence type="ECO:0000256" key="4">
    <source>
        <dbReference type="ARBA" id="ARBA00022840"/>
    </source>
</evidence>
<dbReference type="CDD" id="cd00268">
    <property type="entry name" value="DEADc"/>
    <property type="match status" value="1"/>
</dbReference>